<reference evidence="1 2" key="1">
    <citation type="submission" date="2021-11" db="EMBL/GenBank/DDBJ databases">
        <title>Genomic of Niabella pedocola.</title>
        <authorList>
            <person name="Wu T."/>
        </authorList>
    </citation>
    <scope>NUCLEOTIDE SEQUENCE [LARGE SCALE GENOMIC DNA]</scope>
    <source>
        <strain evidence="1 2">JCM 31011</strain>
    </source>
</reference>
<comment type="caution">
    <text evidence="1">The sequence shown here is derived from an EMBL/GenBank/DDBJ whole genome shotgun (WGS) entry which is preliminary data.</text>
</comment>
<organism evidence="1 2">
    <name type="scientific">Niabella pedocola</name>
    <dbReference type="NCBI Taxonomy" id="1752077"/>
    <lineage>
        <taxon>Bacteria</taxon>
        <taxon>Pseudomonadati</taxon>
        <taxon>Bacteroidota</taxon>
        <taxon>Chitinophagia</taxon>
        <taxon>Chitinophagales</taxon>
        <taxon>Chitinophagaceae</taxon>
        <taxon>Niabella</taxon>
    </lineage>
</organism>
<dbReference type="EMBL" id="JAJNEC010000005">
    <property type="protein sequence ID" value="MCD2423473.1"/>
    <property type="molecule type" value="Genomic_DNA"/>
</dbReference>
<evidence type="ECO:0000313" key="1">
    <source>
        <dbReference type="EMBL" id="MCD2423473.1"/>
    </source>
</evidence>
<accession>A0ABS8PT68</accession>
<keyword evidence="2" id="KW-1185">Reference proteome</keyword>
<name>A0ABS8PT68_9BACT</name>
<gene>
    <name evidence="1" type="ORF">LQ567_11920</name>
</gene>
<dbReference type="RefSeq" id="WP_231004736.1">
    <property type="nucleotide sequence ID" value="NZ_JAJNEC010000005.1"/>
</dbReference>
<evidence type="ECO:0000313" key="2">
    <source>
        <dbReference type="Proteomes" id="UP001199816"/>
    </source>
</evidence>
<proteinExistence type="predicted"/>
<dbReference type="Proteomes" id="UP001199816">
    <property type="component" value="Unassembled WGS sequence"/>
</dbReference>
<sequence>MFDGLGDYLKAQAICTGATDEQVYNSIMNYWTWISPQPNARAHLRHYRRGGGSDYAEPQLSDLFNANPRIRSKIFDAIGRQMQARPHDDSGSIIGRGVDDGHPPPISQEDYDSEDWLNANGNIDEVHWRLEGDYNPYDNRETDERAYLMRALRRGTVFLIQVRVSIRDPYTWHPNEQRPTQCIHQAMERLKASGAADYITTGTTVLSMPSVYLPGWTQ</sequence>
<protein>
    <submittedName>
        <fullName evidence="1">Uncharacterized protein</fullName>
    </submittedName>
</protein>